<dbReference type="EMBL" id="BAABHK010000001">
    <property type="protein sequence ID" value="GAA4620855.1"/>
    <property type="molecule type" value="Genomic_DNA"/>
</dbReference>
<gene>
    <name evidence="2" type="ORF">GCM10023196_006460</name>
</gene>
<evidence type="ECO:0000256" key="1">
    <source>
        <dbReference type="SAM" id="SignalP"/>
    </source>
</evidence>
<organism evidence="2 3">
    <name type="scientific">Actinoallomurus vinaceus</name>
    <dbReference type="NCBI Taxonomy" id="1080074"/>
    <lineage>
        <taxon>Bacteria</taxon>
        <taxon>Bacillati</taxon>
        <taxon>Actinomycetota</taxon>
        <taxon>Actinomycetes</taxon>
        <taxon>Streptosporangiales</taxon>
        <taxon>Thermomonosporaceae</taxon>
        <taxon>Actinoallomurus</taxon>
    </lineage>
</organism>
<reference evidence="3" key="1">
    <citation type="journal article" date="2019" name="Int. J. Syst. Evol. Microbiol.">
        <title>The Global Catalogue of Microorganisms (GCM) 10K type strain sequencing project: providing services to taxonomists for standard genome sequencing and annotation.</title>
        <authorList>
            <consortium name="The Broad Institute Genomics Platform"/>
            <consortium name="The Broad Institute Genome Sequencing Center for Infectious Disease"/>
            <person name="Wu L."/>
            <person name="Ma J."/>
        </authorList>
    </citation>
    <scope>NUCLEOTIDE SEQUENCE [LARGE SCALE GENOMIC DNA]</scope>
    <source>
        <strain evidence="3">JCM 17939</strain>
    </source>
</reference>
<keyword evidence="1" id="KW-0732">Signal</keyword>
<name>A0ABP8U0S6_9ACTN</name>
<dbReference type="RefSeq" id="WP_345429082.1">
    <property type="nucleotide sequence ID" value="NZ_BAABHK010000001.1"/>
</dbReference>
<feature type="chain" id="PRO_5046498315" evidence="1">
    <location>
        <begin position="30"/>
        <end position="149"/>
    </location>
</feature>
<sequence length="149" mass="15895">MKRKSLISSIVMAGAILAGSVALAPAASADPTASICGSNYHTVYGPKWEYSYYNVYAGDVYIAYNASNGYNCAYFYIGDSTTKGSLGWQHAIQIKSANGGSSVVNAGRFNSFAGPVYVYSPSDCVKAVGYVTDPKGNDRWYDTGWKACT</sequence>
<accession>A0ABP8U0S6</accession>
<keyword evidence="3" id="KW-1185">Reference proteome</keyword>
<protein>
    <submittedName>
        <fullName evidence="2">Uncharacterized protein</fullName>
    </submittedName>
</protein>
<comment type="caution">
    <text evidence="2">The sequence shown here is derived from an EMBL/GenBank/DDBJ whole genome shotgun (WGS) entry which is preliminary data.</text>
</comment>
<evidence type="ECO:0000313" key="2">
    <source>
        <dbReference type="EMBL" id="GAA4620855.1"/>
    </source>
</evidence>
<evidence type="ECO:0000313" key="3">
    <source>
        <dbReference type="Proteomes" id="UP001501442"/>
    </source>
</evidence>
<proteinExistence type="predicted"/>
<feature type="signal peptide" evidence="1">
    <location>
        <begin position="1"/>
        <end position="29"/>
    </location>
</feature>
<dbReference type="Proteomes" id="UP001501442">
    <property type="component" value="Unassembled WGS sequence"/>
</dbReference>